<dbReference type="PANTHER" id="PTHR42852">
    <property type="entry name" value="THIOL:DISULFIDE INTERCHANGE PROTEIN DSBE"/>
    <property type="match status" value="1"/>
</dbReference>
<dbReference type="Pfam" id="PF13905">
    <property type="entry name" value="Thioredoxin_8"/>
    <property type="match status" value="1"/>
</dbReference>
<protein>
    <submittedName>
        <fullName evidence="6">Thioredoxin-like domain-containing protein</fullName>
    </submittedName>
</protein>
<dbReference type="InterPro" id="IPR050553">
    <property type="entry name" value="Thioredoxin_ResA/DsbE_sf"/>
</dbReference>
<evidence type="ECO:0000259" key="5">
    <source>
        <dbReference type="PROSITE" id="PS51352"/>
    </source>
</evidence>
<comment type="caution">
    <text evidence="6">The sequence shown here is derived from an EMBL/GenBank/DDBJ whole genome shotgun (WGS) entry which is preliminary data.</text>
</comment>
<dbReference type="Gene3D" id="3.40.30.10">
    <property type="entry name" value="Glutaredoxin"/>
    <property type="match status" value="1"/>
</dbReference>
<reference evidence="7" key="1">
    <citation type="journal article" date="2019" name="Int. J. Syst. Evol. Microbiol.">
        <title>The Global Catalogue of Microorganisms (GCM) 10K type strain sequencing project: providing services to taxonomists for standard genome sequencing and annotation.</title>
        <authorList>
            <consortium name="The Broad Institute Genomics Platform"/>
            <consortium name="The Broad Institute Genome Sequencing Center for Infectious Disease"/>
            <person name="Wu L."/>
            <person name="Ma J."/>
        </authorList>
    </citation>
    <scope>NUCLEOTIDE SEQUENCE [LARGE SCALE GENOMIC DNA]</scope>
    <source>
        <strain evidence="7">KCTC 52490</strain>
    </source>
</reference>
<dbReference type="SUPFAM" id="SSF52833">
    <property type="entry name" value="Thioredoxin-like"/>
    <property type="match status" value="1"/>
</dbReference>
<keyword evidence="4" id="KW-0676">Redox-active center</keyword>
<organism evidence="6 7">
    <name type="scientific">Spirosoma flavum</name>
    <dbReference type="NCBI Taxonomy" id="2048557"/>
    <lineage>
        <taxon>Bacteria</taxon>
        <taxon>Pseudomonadati</taxon>
        <taxon>Bacteroidota</taxon>
        <taxon>Cytophagia</taxon>
        <taxon>Cytophagales</taxon>
        <taxon>Cytophagaceae</taxon>
        <taxon>Spirosoma</taxon>
    </lineage>
</organism>
<sequence>MDLIKTHLTLLLIGLSLVSQGQNKGFVLIGRIVGDDVSQKATLYQRDIQRFDTTLISAKQFTFTGKVDHPYIATVGTNIARQGRGVWLSNDTIRASFKIDGGYLQPIEVSGPPETVDYLTNIDQINAIYTFTLSRAQKNQQVSDLISQYVLDHPTSSYSFFLVRMNTETLGASLSRDLVTKLSPALQESKDAQNLKKQLLNEEATALDKTLVGFSLPDTNGVLQRILPSGKPYTLLSFWASWCAPCRIHNRRDLVKLYQRLDHNQVELISISLDDDRAAWVSAIAKDGLTWPQRSDLNYLSGPTAKQLALYSVPQFILVDGSNKVLATNLDSAIRLIDKR</sequence>
<dbReference type="Pfam" id="PF14289">
    <property type="entry name" value="DUF4369"/>
    <property type="match status" value="1"/>
</dbReference>
<dbReference type="InterPro" id="IPR013766">
    <property type="entry name" value="Thioredoxin_domain"/>
</dbReference>
<proteinExistence type="predicted"/>
<evidence type="ECO:0000313" key="7">
    <source>
        <dbReference type="Proteomes" id="UP001597512"/>
    </source>
</evidence>
<gene>
    <name evidence="6" type="ORF">ACFS25_28610</name>
</gene>
<dbReference type="PANTHER" id="PTHR42852:SF6">
    <property type="entry name" value="THIOL:DISULFIDE INTERCHANGE PROTEIN DSBE"/>
    <property type="match status" value="1"/>
</dbReference>
<evidence type="ECO:0000256" key="3">
    <source>
        <dbReference type="ARBA" id="ARBA00023157"/>
    </source>
</evidence>
<feature type="domain" description="Thioredoxin" evidence="5">
    <location>
        <begin position="205"/>
        <end position="340"/>
    </location>
</feature>
<dbReference type="EMBL" id="JBHUOM010000043">
    <property type="protein sequence ID" value="MFD2937763.1"/>
    <property type="molecule type" value="Genomic_DNA"/>
</dbReference>
<keyword evidence="2" id="KW-0201">Cytochrome c-type biogenesis</keyword>
<dbReference type="InterPro" id="IPR036249">
    <property type="entry name" value="Thioredoxin-like_sf"/>
</dbReference>
<dbReference type="PROSITE" id="PS51352">
    <property type="entry name" value="THIOREDOXIN_2"/>
    <property type="match status" value="1"/>
</dbReference>
<dbReference type="InterPro" id="IPR012336">
    <property type="entry name" value="Thioredoxin-like_fold"/>
</dbReference>
<keyword evidence="3" id="KW-1015">Disulfide bond</keyword>
<accession>A0ABW6AU69</accession>
<evidence type="ECO:0000256" key="2">
    <source>
        <dbReference type="ARBA" id="ARBA00022748"/>
    </source>
</evidence>
<keyword evidence="7" id="KW-1185">Reference proteome</keyword>
<dbReference type="RefSeq" id="WP_381508147.1">
    <property type="nucleotide sequence ID" value="NZ_JBHUOM010000043.1"/>
</dbReference>
<name>A0ABW6AU69_9BACT</name>
<evidence type="ECO:0000313" key="6">
    <source>
        <dbReference type="EMBL" id="MFD2937763.1"/>
    </source>
</evidence>
<evidence type="ECO:0000256" key="4">
    <source>
        <dbReference type="ARBA" id="ARBA00023284"/>
    </source>
</evidence>
<dbReference type="InterPro" id="IPR025380">
    <property type="entry name" value="DUF4369"/>
</dbReference>
<evidence type="ECO:0000256" key="1">
    <source>
        <dbReference type="ARBA" id="ARBA00004196"/>
    </source>
</evidence>
<dbReference type="CDD" id="cd02966">
    <property type="entry name" value="TlpA_like_family"/>
    <property type="match status" value="1"/>
</dbReference>
<comment type="subcellular location">
    <subcellularLocation>
        <location evidence="1">Cell envelope</location>
    </subcellularLocation>
</comment>
<dbReference type="Proteomes" id="UP001597512">
    <property type="component" value="Unassembled WGS sequence"/>
</dbReference>